<keyword evidence="14 23" id="KW-0456">Lyase</keyword>
<dbReference type="PROSITE" id="PS51171">
    <property type="entry name" value="PREPHENATE_DEHYDR_3"/>
    <property type="match status" value="1"/>
</dbReference>
<dbReference type="PIRSF" id="PIRSF001500">
    <property type="entry name" value="Chor_mut_pdt_Ppr"/>
    <property type="match status" value="1"/>
</dbReference>
<dbReference type="PANTHER" id="PTHR21022">
    <property type="entry name" value="PREPHENATE DEHYDRATASE P PROTEIN"/>
    <property type="match status" value="1"/>
</dbReference>
<dbReference type="PANTHER" id="PTHR21022:SF19">
    <property type="entry name" value="PREPHENATE DEHYDRATASE-RELATED"/>
    <property type="match status" value="1"/>
</dbReference>
<dbReference type="AlphaFoldDB" id="A0A451D6S1"/>
<feature type="binding site" evidence="19">
    <location>
        <position position="52"/>
    </location>
    <ligand>
        <name>substrate</name>
    </ligand>
</feature>
<dbReference type="GO" id="GO:0046417">
    <property type="term" value="P:chorismate metabolic process"/>
    <property type="evidence" value="ECO:0007669"/>
    <property type="project" value="InterPro"/>
</dbReference>
<evidence type="ECO:0000256" key="12">
    <source>
        <dbReference type="ARBA" id="ARBA00023222"/>
    </source>
</evidence>
<feature type="binding site" evidence="19">
    <location>
        <position position="28"/>
    </location>
    <ligand>
        <name>substrate</name>
    </ligand>
</feature>
<evidence type="ECO:0000256" key="20">
    <source>
        <dbReference type="PIRSR" id="PIRSR001500-2"/>
    </source>
</evidence>
<dbReference type="Gene3D" id="3.40.190.10">
    <property type="entry name" value="Periplasmic binding protein-like II"/>
    <property type="match status" value="2"/>
</dbReference>
<feature type="binding site" evidence="19">
    <location>
        <position position="48"/>
    </location>
    <ligand>
        <name>substrate</name>
    </ligand>
</feature>
<comment type="pathway">
    <text evidence="4">Amino-acid biosynthesis; L-phenylalanine biosynthesis; phenylpyruvate from prephenate: step 1/1.</text>
</comment>
<keyword evidence="15" id="KW-0511">Multifunctional enzyme</keyword>
<feature type="domain" description="Chorismate mutase" evidence="21">
    <location>
        <begin position="1"/>
        <end position="92"/>
    </location>
</feature>
<evidence type="ECO:0000256" key="3">
    <source>
        <dbReference type="ARBA" id="ARBA00004496"/>
    </source>
</evidence>
<dbReference type="Pfam" id="PF00800">
    <property type="entry name" value="PDT"/>
    <property type="match status" value="1"/>
</dbReference>
<comment type="subcellular location">
    <subcellularLocation>
        <location evidence="3">Cytoplasm</location>
    </subcellularLocation>
</comment>
<evidence type="ECO:0000259" key="22">
    <source>
        <dbReference type="PROSITE" id="PS51171"/>
    </source>
</evidence>
<dbReference type="InterPro" id="IPR002701">
    <property type="entry name" value="CM_II_prokaryot"/>
</dbReference>
<keyword evidence="10" id="KW-0028">Amino-acid biosynthesis</keyword>
<gene>
    <name evidence="23" type="primary">pheA</name>
    <name evidence="23" type="ORF">BUCICURV3402_255</name>
</gene>
<dbReference type="EC" id="4.2.1.51" evidence="7"/>
<evidence type="ECO:0000256" key="16">
    <source>
        <dbReference type="ARBA" id="ARBA00031175"/>
    </source>
</evidence>
<accession>A0A451D6S1</accession>
<dbReference type="Pfam" id="PF01817">
    <property type="entry name" value="CM_2"/>
    <property type="match status" value="1"/>
</dbReference>
<evidence type="ECO:0000256" key="14">
    <source>
        <dbReference type="ARBA" id="ARBA00023239"/>
    </source>
</evidence>
<evidence type="ECO:0000256" key="7">
    <source>
        <dbReference type="ARBA" id="ARBA00013147"/>
    </source>
</evidence>
<dbReference type="GO" id="GO:0004106">
    <property type="term" value="F:chorismate mutase activity"/>
    <property type="evidence" value="ECO:0007669"/>
    <property type="project" value="UniProtKB-EC"/>
</dbReference>
<evidence type="ECO:0000256" key="8">
    <source>
        <dbReference type="ARBA" id="ARBA00014401"/>
    </source>
</evidence>
<dbReference type="GO" id="GO:0004664">
    <property type="term" value="F:prephenate dehydratase activity"/>
    <property type="evidence" value="ECO:0007669"/>
    <property type="project" value="UniProtKB-EC"/>
</dbReference>
<evidence type="ECO:0000256" key="15">
    <source>
        <dbReference type="ARBA" id="ARBA00023268"/>
    </source>
</evidence>
<protein>
    <recommendedName>
        <fullName evidence="8">Bifunctional chorismate mutase/prephenate dehydratase</fullName>
        <ecNumber evidence="7">4.2.1.51</ecNumber>
        <ecNumber evidence="6">5.4.99.5</ecNumber>
    </recommendedName>
    <alternativeName>
        <fullName evidence="17">Chorismate mutase-prephenate dehydratase</fullName>
    </alternativeName>
    <alternativeName>
        <fullName evidence="16">p-protein</fullName>
    </alternativeName>
</protein>
<dbReference type="SUPFAM" id="SSF53850">
    <property type="entry name" value="Periplasmic binding protein-like II"/>
    <property type="match status" value="1"/>
</dbReference>
<dbReference type="EMBL" id="LR217710">
    <property type="protein sequence ID" value="VFP81541.1"/>
    <property type="molecule type" value="Genomic_DNA"/>
</dbReference>
<feature type="binding site" evidence="19">
    <location>
        <position position="39"/>
    </location>
    <ligand>
        <name>substrate</name>
    </ligand>
</feature>
<evidence type="ECO:0000256" key="10">
    <source>
        <dbReference type="ARBA" id="ARBA00022605"/>
    </source>
</evidence>
<evidence type="ECO:0000256" key="2">
    <source>
        <dbReference type="ARBA" id="ARBA00002364"/>
    </source>
</evidence>
<evidence type="ECO:0000256" key="4">
    <source>
        <dbReference type="ARBA" id="ARBA00004741"/>
    </source>
</evidence>
<evidence type="ECO:0000256" key="1">
    <source>
        <dbReference type="ARBA" id="ARBA00000824"/>
    </source>
</evidence>
<evidence type="ECO:0000256" key="18">
    <source>
        <dbReference type="ARBA" id="ARBA00047848"/>
    </source>
</evidence>
<evidence type="ECO:0000256" key="5">
    <source>
        <dbReference type="ARBA" id="ARBA00004817"/>
    </source>
</evidence>
<proteinExistence type="predicted"/>
<evidence type="ECO:0000313" key="23">
    <source>
        <dbReference type="EMBL" id="VFP81541.1"/>
    </source>
</evidence>
<evidence type="ECO:0000256" key="13">
    <source>
        <dbReference type="ARBA" id="ARBA00023235"/>
    </source>
</evidence>
<dbReference type="EC" id="5.4.99.5" evidence="6"/>
<sequence>MNKKTKLYLLRNKINFIDNKIIKLLKCRESVSVDILKNKIYNKFNIYDKNREIELFKNLNKLSKKNEINPTFIKKMFKMIVENSILIQRKWKNKILNSKKEFRCAYLGPIGSYSSAVFNIIAKKNKNILLEDEHIDFQSMIESFNKKRCQLALFPIENRISGIIPEVYDILRKQEKVNIVKEINISVHHHLFTLKNCFFYNIKRVYSHIQPFIQCSLFLKRFPEWKKYYFNSTSAAMNQISIENKKTSAVLGNSIGGSYYNLQKIATNISNIKNNITRFILISKKSKKISNITPSKITMLITLNDSKINKNKILQILKEKNILIIKIILASKKEKTYLLEIEANLNLDIKKDILYHIQKYTKYIKILGCYPISNKIIKIY</sequence>
<evidence type="ECO:0000256" key="11">
    <source>
        <dbReference type="ARBA" id="ARBA00023141"/>
    </source>
</evidence>
<dbReference type="InterPro" id="IPR008242">
    <property type="entry name" value="Chor_mutase/pphenate_deHydtase"/>
</dbReference>
<comment type="catalytic activity">
    <reaction evidence="1">
        <text>chorismate = prephenate</text>
        <dbReference type="Rhea" id="RHEA:13897"/>
        <dbReference type="ChEBI" id="CHEBI:29748"/>
        <dbReference type="ChEBI" id="CHEBI:29934"/>
        <dbReference type="EC" id="5.4.99.5"/>
    </reaction>
</comment>
<organism evidence="23 24">
    <name type="scientific">Buchnera aphidicola</name>
    <name type="common">Cinara curvipes</name>
    <dbReference type="NCBI Taxonomy" id="2518975"/>
    <lineage>
        <taxon>Bacteria</taxon>
        <taxon>Pseudomonadati</taxon>
        <taxon>Pseudomonadota</taxon>
        <taxon>Gammaproteobacteria</taxon>
        <taxon>Enterobacterales</taxon>
        <taxon>Erwiniaceae</taxon>
        <taxon>Buchnera</taxon>
    </lineage>
</organism>
<name>A0A451D6S1_9GAMM</name>
<dbReference type="RefSeq" id="WP_154029302.1">
    <property type="nucleotide sequence ID" value="NZ_LR217710.1"/>
</dbReference>
<dbReference type="SUPFAM" id="SSF48600">
    <property type="entry name" value="Chorismate mutase II"/>
    <property type="match status" value="1"/>
</dbReference>
<dbReference type="InterPro" id="IPR001086">
    <property type="entry name" value="Preph_deHydtase"/>
</dbReference>
<dbReference type="CDD" id="cd13631">
    <property type="entry name" value="PBP2_Ct-PDT_like"/>
    <property type="match status" value="1"/>
</dbReference>
<feature type="binding site" evidence="19">
    <location>
        <position position="11"/>
    </location>
    <ligand>
        <name>substrate</name>
    </ligand>
</feature>
<feature type="binding site" evidence="19">
    <location>
        <position position="84"/>
    </location>
    <ligand>
        <name>substrate</name>
    </ligand>
</feature>
<feature type="site" description="Essential for prephenate dehydratase activity" evidence="20">
    <location>
        <position position="277"/>
    </location>
</feature>
<keyword evidence="11" id="KW-0057">Aromatic amino acid biosynthesis</keyword>
<evidence type="ECO:0000256" key="19">
    <source>
        <dbReference type="PIRSR" id="PIRSR001500-1"/>
    </source>
</evidence>
<evidence type="ECO:0000256" key="17">
    <source>
        <dbReference type="ARBA" id="ARBA00031520"/>
    </source>
</evidence>
<feature type="binding site" evidence="19">
    <location>
        <position position="88"/>
    </location>
    <ligand>
        <name>substrate</name>
    </ligand>
</feature>
<keyword evidence="12" id="KW-0584">Phenylalanine biosynthesis</keyword>
<dbReference type="UniPathway" id="UPA00121">
    <property type="reaction ID" value="UER00345"/>
</dbReference>
<dbReference type="Proteomes" id="UP000294344">
    <property type="component" value="Chromosome"/>
</dbReference>
<reference evidence="23 24" key="1">
    <citation type="submission" date="2019-02" db="EMBL/GenBank/DDBJ databases">
        <authorList>
            <person name="Manzano-Marin A."/>
            <person name="Manzano-Marin A."/>
        </authorList>
    </citation>
    <scope>NUCLEOTIDE SEQUENCE [LARGE SCALE GENOMIC DNA]</scope>
    <source>
        <strain evidence="23 24">BuCicurvipes</strain>
    </source>
</reference>
<keyword evidence="13 23" id="KW-0413">Isomerase</keyword>
<dbReference type="PROSITE" id="PS51168">
    <property type="entry name" value="CHORISMATE_MUT_2"/>
    <property type="match status" value="1"/>
</dbReference>
<comment type="function">
    <text evidence="2">Catalyzes the Claisen rearrangement of chorismate to prephenate and the decarboxylation/dehydration of prephenate to phenylpyruvate.</text>
</comment>
<comment type="catalytic activity">
    <reaction evidence="18">
        <text>prephenate + H(+) = 3-phenylpyruvate + CO2 + H2O</text>
        <dbReference type="Rhea" id="RHEA:21648"/>
        <dbReference type="ChEBI" id="CHEBI:15377"/>
        <dbReference type="ChEBI" id="CHEBI:15378"/>
        <dbReference type="ChEBI" id="CHEBI:16526"/>
        <dbReference type="ChEBI" id="CHEBI:18005"/>
        <dbReference type="ChEBI" id="CHEBI:29934"/>
        <dbReference type="EC" id="4.2.1.51"/>
    </reaction>
</comment>
<keyword evidence="9" id="KW-0963">Cytoplasm</keyword>
<dbReference type="InterPro" id="IPR018528">
    <property type="entry name" value="Preph_deHydtase_CS"/>
</dbReference>
<evidence type="ECO:0000256" key="9">
    <source>
        <dbReference type="ARBA" id="ARBA00022490"/>
    </source>
</evidence>
<evidence type="ECO:0000313" key="24">
    <source>
        <dbReference type="Proteomes" id="UP000294344"/>
    </source>
</evidence>
<dbReference type="GO" id="GO:0005737">
    <property type="term" value="C:cytoplasm"/>
    <property type="evidence" value="ECO:0007669"/>
    <property type="project" value="UniProtKB-SubCell"/>
</dbReference>
<comment type="pathway">
    <text evidence="5">Metabolic intermediate biosynthesis; prephenate biosynthesis; prephenate from chorismate: step 1/1.</text>
</comment>
<dbReference type="OrthoDB" id="9802281at2"/>
<dbReference type="GO" id="GO:0009094">
    <property type="term" value="P:L-phenylalanine biosynthetic process"/>
    <property type="evidence" value="ECO:0007669"/>
    <property type="project" value="UniProtKB-UniPathway"/>
</dbReference>
<dbReference type="PROSITE" id="PS00857">
    <property type="entry name" value="PREPHENATE_DEHYDR_1"/>
    <property type="match status" value="1"/>
</dbReference>
<dbReference type="UniPathway" id="UPA00120">
    <property type="reaction ID" value="UER00203"/>
</dbReference>
<dbReference type="InterPro" id="IPR036979">
    <property type="entry name" value="CM_dom_sf"/>
</dbReference>
<feature type="domain" description="Prephenate dehydratase" evidence="22">
    <location>
        <begin position="103"/>
        <end position="284"/>
    </location>
</feature>
<evidence type="ECO:0000256" key="6">
    <source>
        <dbReference type="ARBA" id="ARBA00012404"/>
    </source>
</evidence>
<dbReference type="InterPro" id="IPR036263">
    <property type="entry name" value="Chorismate_II_sf"/>
</dbReference>
<evidence type="ECO:0000259" key="21">
    <source>
        <dbReference type="PROSITE" id="PS51168"/>
    </source>
</evidence>
<dbReference type="SMART" id="SM00830">
    <property type="entry name" value="CM_2"/>
    <property type="match status" value="1"/>
</dbReference>
<dbReference type="Gene3D" id="1.20.59.10">
    <property type="entry name" value="Chorismate mutase"/>
    <property type="match status" value="1"/>
</dbReference>